<proteinExistence type="predicted"/>
<dbReference type="AlphaFoldDB" id="A0A4U1BRY0"/>
<sequence length="105" mass="11924">MPAVAQELWKSEHPFGESQTLMVYEVRSLVGKHWGRLMVTQGETMLAEISLQLDGPVQSVVALPEGVVLLNTRRLKDHVLMQSVFRFDGNDLLPVGYFARPEKRF</sequence>
<keyword evidence="2" id="KW-1185">Reference proteome</keyword>
<evidence type="ECO:0000313" key="2">
    <source>
        <dbReference type="Proteomes" id="UP000305675"/>
    </source>
</evidence>
<accession>A0A4U1BRY0</accession>
<dbReference type="EMBL" id="SWCJ01000004">
    <property type="protein sequence ID" value="TKB56072.1"/>
    <property type="molecule type" value="Genomic_DNA"/>
</dbReference>
<gene>
    <name evidence="1" type="ORF">FCL42_07600</name>
</gene>
<evidence type="ECO:0000313" key="1">
    <source>
        <dbReference type="EMBL" id="TKB56072.1"/>
    </source>
</evidence>
<organism evidence="1 2">
    <name type="scientific">Ferrimonas aestuarii</name>
    <dbReference type="NCBI Taxonomy" id="2569539"/>
    <lineage>
        <taxon>Bacteria</taxon>
        <taxon>Pseudomonadati</taxon>
        <taxon>Pseudomonadota</taxon>
        <taxon>Gammaproteobacteria</taxon>
        <taxon>Alteromonadales</taxon>
        <taxon>Ferrimonadaceae</taxon>
        <taxon>Ferrimonas</taxon>
    </lineage>
</organism>
<comment type="caution">
    <text evidence="1">The sequence shown here is derived from an EMBL/GenBank/DDBJ whole genome shotgun (WGS) entry which is preliminary data.</text>
</comment>
<name>A0A4U1BRY0_9GAMM</name>
<dbReference type="Proteomes" id="UP000305675">
    <property type="component" value="Unassembled WGS sequence"/>
</dbReference>
<protein>
    <submittedName>
        <fullName evidence="1">Uncharacterized protein</fullName>
    </submittedName>
</protein>
<reference evidence="1 2" key="1">
    <citation type="submission" date="2019-04" db="EMBL/GenBank/DDBJ databases">
        <authorList>
            <person name="Hwang J.C."/>
        </authorList>
    </citation>
    <scope>NUCLEOTIDE SEQUENCE [LARGE SCALE GENOMIC DNA]</scope>
    <source>
        <strain evidence="1 2">IMCC35002</strain>
    </source>
</reference>
<dbReference type="RefSeq" id="WP_136862801.1">
    <property type="nucleotide sequence ID" value="NZ_SWCJ01000004.1"/>
</dbReference>